<evidence type="ECO:0000259" key="11">
    <source>
        <dbReference type="Pfam" id="PF03315"/>
    </source>
</evidence>
<evidence type="ECO:0000256" key="5">
    <source>
        <dbReference type="ARBA" id="ARBA00022723"/>
    </source>
</evidence>
<dbReference type="InterPro" id="IPR051318">
    <property type="entry name" value="Fe-S_L-Ser"/>
</dbReference>
<feature type="domain" description="Serine dehydratase beta chain" evidence="11">
    <location>
        <begin position="1"/>
        <end position="118"/>
    </location>
</feature>
<dbReference type="InterPro" id="IPR005130">
    <property type="entry name" value="Ser_deHydtase-like_asu"/>
</dbReference>
<comment type="cofactor">
    <cofactor evidence="1">
        <name>[4Fe-4S] cluster</name>
        <dbReference type="ChEBI" id="CHEBI:49883"/>
    </cofactor>
</comment>
<evidence type="ECO:0000256" key="9">
    <source>
        <dbReference type="SAM" id="MobiDB-lite"/>
    </source>
</evidence>
<evidence type="ECO:0000256" key="8">
    <source>
        <dbReference type="ARBA" id="ARBA00023239"/>
    </source>
</evidence>
<dbReference type="InterPro" id="IPR029009">
    <property type="entry name" value="ASB_dom_sf"/>
</dbReference>
<keyword evidence="3" id="KW-0312">Gluconeogenesis</keyword>
<keyword evidence="6" id="KW-0408">Iron</keyword>
<keyword evidence="4" id="KW-0004">4Fe-4S</keyword>
<sequence>MRAGAIFVQDLRESGLLDSVSKIKLALYGSLAATGKGHMTPQALLLGLEGADCETVDTESVPIRYDEILNTKRLTLGKDSTAQCLSKEIHFDFDKDLEDGDLLATNDFYSIGGGFVLNGKMAVAETPEPTATEENKQPPFPFRNMSQLLSISRKHNLTIAQIVYENELTWYTPEEIHDKIMNIWQVMDEGIRAGVMSEQEILPGSLRMKRRAPKLYARLMRGLYMGPRRLGNMSGPTSPEDSVDTKSKRVPAGAEVPAVASRATKRVPRICGSFHHEIMPVPPRRTNFPAMDWLSCWAIATNEQVAAGGRIVIAPTLGAAGIIPAVLRYVVEFVALTPEDEENLVKTFLLTAAAIGMLFKRGATISAAEGGCMAEVGTSCSMAAGAFAACMGGSPEVIEQAAETAIEHNLGLTCDPVDGLVQAPCIERNAVGSVKAVVSANLALSSDGVHSVTLDEAIHAARLTARDMHTKYKETSLSGLATTVKIPVAVPDC</sequence>
<proteinExistence type="predicted"/>
<dbReference type="Pfam" id="PF03313">
    <property type="entry name" value="SDH_alpha"/>
    <property type="match status" value="1"/>
</dbReference>
<dbReference type="AlphaFoldDB" id="A0AAF0IYQ3"/>
<accession>A0AAF0IYQ3</accession>
<dbReference type="GO" id="GO:0006094">
    <property type="term" value="P:gluconeogenesis"/>
    <property type="evidence" value="ECO:0007669"/>
    <property type="project" value="UniProtKB-KW"/>
</dbReference>
<comment type="pathway">
    <text evidence="2">Carbohydrate biosynthesis; gluconeogenesis.</text>
</comment>
<keyword evidence="5" id="KW-0479">Metal-binding</keyword>
<evidence type="ECO:0000256" key="7">
    <source>
        <dbReference type="ARBA" id="ARBA00023014"/>
    </source>
</evidence>
<evidence type="ECO:0000256" key="1">
    <source>
        <dbReference type="ARBA" id="ARBA00001966"/>
    </source>
</evidence>
<evidence type="ECO:0000313" key="13">
    <source>
        <dbReference type="Proteomes" id="UP001220961"/>
    </source>
</evidence>
<evidence type="ECO:0000313" key="12">
    <source>
        <dbReference type="EMBL" id="WFD18445.1"/>
    </source>
</evidence>
<dbReference type="Pfam" id="PF03315">
    <property type="entry name" value="SDH_beta"/>
    <property type="match status" value="1"/>
</dbReference>
<dbReference type="PANTHER" id="PTHR30182:SF1">
    <property type="entry name" value="L-SERINE DEHYDRATASE 1"/>
    <property type="match status" value="1"/>
</dbReference>
<dbReference type="PANTHER" id="PTHR30182">
    <property type="entry name" value="L-SERINE DEHYDRATASE"/>
    <property type="match status" value="1"/>
</dbReference>
<dbReference type="GO" id="GO:0046872">
    <property type="term" value="F:metal ion binding"/>
    <property type="evidence" value="ECO:0007669"/>
    <property type="project" value="UniProtKB-KW"/>
</dbReference>
<evidence type="ECO:0000259" key="10">
    <source>
        <dbReference type="Pfam" id="PF03313"/>
    </source>
</evidence>
<dbReference type="Gene3D" id="3.30.1330.90">
    <property type="entry name" value="D-3-phosphoglycerate dehydrogenase, domain 3"/>
    <property type="match status" value="1"/>
</dbReference>
<dbReference type="Proteomes" id="UP001220961">
    <property type="component" value="Chromosome 1"/>
</dbReference>
<dbReference type="GO" id="GO:0003941">
    <property type="term" value="F:L-serine ammonia-lyase activity"/>
    <property type="evidence" value="ECO:0007669"/>
    <property type="project" value="InterPro"/>
</dbReference>
<keyword evidence="7" id="KW-0411">Iron-sulfur</keyword>
<dbReference type="SUPFAM" id="SSF143548">
    <property type="entry name" value="Serine metabolism enzymes domain"/>
    <property type="match status" value="1"/>
</dbReference>
<evidence type="ECO:0008006" key="14">
    <source>
        <dbReference type="Google" id="ProtNLM"/>
    </source>
</evidence>
<feature type="domain" description="Serine dehydratase-like alpha subunit" evidence="10">
    <location>
        <begin position="154"/>
        <end position="481"/>
    </location>
</feature>
<dbReference type="InterPro" id="IPR005131">
    <property type="entry name" value="Ser_deHydtase_bsu"/>
</dbReference>
<dbReference type="EMBL" id="CP119908">
    <property type="protein sequence ID" value="WFD18445.1"/>
    <property type="molecule type" value="Genomic_DNA"/>
</dbReference>
<evidence type="ECO:0000256" key="3">
    <source>
        <dbReference type="ARBA" id="ARBA00022432"/>
    </source>
</evidence>
<protein>
    <recommendedName>
        <fullName evidence="14">L-serine ammonia-lyase</fullName>
    </recommendedName>
</protein>
<evidence type="ECO:0000256" key="2">
    <source>
        <dbReference type="ARBA" id="ARBA00004742"/>
    </source>
</evidence>
<feature type="region of interest" description="Disordered" evidence="9">
    <location>
        <begin position="229"/>
        <end position="255"/>
    </location>
</feature>
<evidence type="ECO:0000256" key="6">
    <source>
        <dbReference type="ARBA" id="ARBA00023004"/>
    </source>
</evidence>
<evidence type="ECO:0000256" key="4">
    <source>
        <dbReference type="ARBA" id="ARBA00022485"/>
    </source>
</evidence>
<gene>
    <name evidence="12" type="ORF">MCAP1_000648</name>
</gene>
<keyword evidence="13" id="KW-1185">Reference proteome</keyword>
<keyword evidence="8" id="KW-0456">Lyase</keyword>
<organism evidence="12 13">
    <name type="scientific">Malassezia caprae</name>
    <dbReference type="NCBI Taxonomy" id="1381934"/>
    <lineage>
        <taxon>Eukaryota</taxon>
        <taxon>Fungi</taxon>
        <taxon>Dikarya</taxon>
        <taxon>Basidiomycota</taxon>
        <taxon>Ustilaginomycotina</taxon>
        <taxon>Malasseziomycetes</taxon>
        <taxon>Malasseziales</taxon>
        <taxon>Malasseziaceae</taxon>
        <taxon>Malassezia</taxon>
    </lineage>
</organism>
<name>A0AAF0IYQ3_9BASI</name>
<reference evidence="12" key="1">
    <citation type="submission" date="2023-03" db="EMBL/GenBank/DDBJ databases">
        <title>Mating type loci evolution in Malassezia.</title>
        <authorList>
            <person name="Coelho M.A."/>
        </authorList>
    </citation>
    <scope>NUCLEOTIDE SEQUENCE</scope>
    <source>
        <strain evidence="12">CBS 10434</strain>
    </source>
</reference>
<dbReference type="GO" id="GO:0051539">
    <property type="term" value="F:4 iron, 4 sulfur cluster binding"/>
    <property type="evidence" value="ECO:0007669"/>
    <property type="project" value="UniProtKB-KW"/>
</dbReference>